<protein>
    <recommendedName>
        <fullName evidence="2">Putative plant transposon protein domain-containing protein</fullName>
    </recommendedName>
</protein>
<evidence type="ECO:0000313" key="4">
    <source>
        <dbReference type="Proteomes" id="UP001234989"/>
    </source>
</evidence>
<feature type="compositionally biased region" description="Low complexity" evidence="1">
    <location>
        <begin position="209"/>
        <end position="221"/>
    </location>
</feature>
<dbReference type="Pfam" id="PF20167">
    <property type="entry name" value="Transposase_32"/>
    <property type="match status" value="1"/>
</dbReference>
<feature type="domain" description="Putative plant transposon protein" evidence="2">
    <location>
        <begin position="27"/>
        <end position="176"/>
    </location>
</feature>
<dbReference type="Proteomes" id="UP001234989">
    <property type="component" value="Chromosome 10"/>
</dbReference>
<evidence type="ECO:0000313" key="3">
    <source>
        <dbReference type="EMBL" id="WMV50329.1"/>
    </source>
</evidence>
<gene>
    <name evidence="3" type="ORF">MTR67_043714</name>
</gene>
<organism evidence="3 4">
    <name type="scientific">Solanum verrucosum</name>
    <dbReference type="NCBI Taxonomy" id="315347"/>
    <lineage>
        <taxon>Eukaryota</taxon>
        <taxon>Viridiplantae</taxon>
        <taxon>Streptophyta</taxon>
        <taxon>Embryophyta</taxon>
        <taxon>Tracheophyta</taxon>
        <taxon>Spermatophyta</taxon>
        <taxon>Magnoliopsida</taxon>
        <taxon>eudicotyledons</taxon>
        <taxon>Gunneridae</taxon>
        <taxon>Pentapetalae</taxon>
        <taxon>asterids</taxon>
        <taxon>lamiids</taxon>
        <taxon>Solanales</taxon>
        <taxon>Solanaceae</taxon>
        <taxon>Solanoideae</taxon>
        <taxon>Solaneae</taxon>
        <taxon>Solanum</taxon>
    </lineage>
</organism>
<proteinExistence type="predicted"/>
<dbReference type="InterPro" id="IPR046796">
    <property type="entry name" value="Transposase_32_dom"/>
</dbReference>
<sequence>MARTITVEHRVLTGSLHSAPVMKDFFRRHKCEWMAWDPENYSEEMTREFYASYAATVRNSISKNDKPLAQPPLQSTLVRNSLVDISDATICRFISGPAHTLPINTVEYDYRIGIVLSGVDNVVTWDRAVMIAAIMAGLELDFSCILIAEIHERAIRTTTTLPFPFLIFYLCRKASVTIWHCDREPQVDLPPLAVDIVVNVEHIHVDDTAVPPTTTDAQVPPSTATSQA</sequence>
<evidence type="ECO:0000259" key="2">
    <source>
        <dbReference type="Pfam" id="PF20167"/>
    </source>
</evidence>
<dbReference type="AlphaFoldDB" id="A0AAF0ZVE3"/>
<accession>A0AAF0ZVE3</accession>
<name>A0AAF0ZVE3_SOLVR</name>
<keyword evidence="4" id="KW-1185">Reference proteome</keyword>
<evidence type="ECO:0000256" key="1">
    <source>
        <dbReference type="SAM" id="MobiDB-lite"/>
    </source>
</evidence>
<dbReference type="EMBL" id="CP133621">
    <property type="protein sequence ID" value="WMV50329.1"/>
    <property type="molecule type" value="Genomic_DNA"/>
</dbReference>
<feature type="region of interest" description="Disordered" evidence="1">
    <location>
        <begin position="209"/>
        <end position="228"/>
    </location>
</feature>
<reference evidence="3" key="1">
    <citation type="submission" date="2023-08" db="EMBL/GenBank/DDBJ databases">
        <title>A de novo genome assembly of Solanum verrucosum Schlechtendal, a Mexican diploid species geographically isolated from the other diploid A-genome species in potato relatives.</title>
        <authorList>
            <person name="Hosaka K."/>
        </authorList>
    </citation>
    <scope>NUCLEOTIDE SEQUENCE</scope>
    <source>
        <tissue evidence="3">Young leaves</tissue>
    </source>
</reference>